<dbReference type="Proteomes" id="UP000004849">
    <property type="component" value="Unassembled WGS sequence"/>
</dbReference>
<keyword evidence="1" id="KW-1133">Transmembrane helix</keyword>
<accession>B6W4S9</accession>
<reference evidence="2 3" key="1">
    <citation type="submission" date="2008-10" db="EMBL/GenBank/DDBJ databases">
        <title>Draft genome sequence of Bacteroides dorei (DSM 17855).</title>
        <authorList>
            <person name="Sudarsanam P."/>
            <person name="Ley R."/>
            <person name="Guruge J."/>
            <person name="Turnbaugh P.J."/>
            <person name="Mahowald M."/>
            <person name="Liep D."/>
            <person name="Gordon J."/>
        </authorList>
    </citation>
    <scope>NUCLEOTIDE SEQUENCE [LARGE SCALE GENOMIC DNA]</scope>
    <source>
        <strain evidence="2 3">DSM 17855</strain>
    </source>
</reference>
<proteinExistence type="predicted"/>
<protein>
    <submittedName>
        <fullName evidence="2">Uncharacterized protein</fullName>
    </submittedName>
</protein>
<gene>
    <name evidence="2" type="ORF">BACDOR_04545</name>
</gene>
<keyword evidence="1" id="KW-0472">Membrane</keyword>
<evidence type="ECO:0000313" key="2">
    <source>
        <dbReference type="EMBL" id="EEB22897.1"/>
    </source>
</evidence>
<feature type="transmembrane region" description="Helical" evidence="1">
    <location>
        <begin position="12"/>
        <end position="33"/>
    </location>
</feature>
<dbReference type="EMBL" id="ABWZ01000082">
    <property type="protein sequence ID" value="EEB22897.1"/>
    <property type="molecule type" value="Genomic_DNA"/>
</dbReference>
<dbReference type="AlphaFoldDB" id="B6W4S9"/>
<dbReference type="HOGENOM" id="CLU_3284786_0_0_10"/>
<keyword evidence="1" id="KW-0812">Transmembrane</keyword>
<sequence length="40" mass="4974">MLFIGWLMEKIVWLLRFFSYFSVFSELSCFFVFKNQKLDL</sequence>
<evidence type="ECO:0000313" key="3">
    <source>
        <dbReference type="Proteomes" id="UP000004849"/>
    </source>
</evidence>
<reference evidence="2 3" key="2">
    <citation type="submission" date="2008-10" db="EMBL/GenBank/DDBJ databases">
        <authorList>
            <person name="Fulton L."/>
            <person name="Clifton S."/>
            <person name="Fulton B."/>
            <person name="Xu J."/>
            <person name="Minx P."/>
            <person name="Pepin K.H."/>
            <person name="Johnson M."/>
            <person name="Thiruvilangam P."/>
            <person name="Bhonagiri V."/>
            <person name="Nash W.E."/>
            <person name="Mardis E.R."/>
            <person name="Wilson R.K."/>
        </authorList>
    </citation>
    <scope>NUCLEOTIDE SEQUENCE [LARGE SCALE GENOMIC DNA]</scope>
    <source>
        <strain evidence="2 3">DSM 17855</strain>
    </source>
</reference>
<evidence type="ECO:0000256" key="1">
    <source>
        <dbReference type="SAM" id="Phobius"/>
    </source>
</evidence>
<name>B6W4S9_9BACT</name>
<organism evidence="2 3">
    <name type="scientific">Phocaeicola dorei DSM 17855</name>
    <dbReference type="NCBI Taxonomy" id="483217"/>
    <lineage>
        <taxon>Bacteria</taxon>
        <taxon>Pseudomonadati</taxon>
        <taxon>Bacteroidota</taxon>
        <taxon>Bacteroidia</taxon>
        <taxon>Bacteroidales</taxon>
        <taxon>Bacteroidaceae</taxon>
        <taxon>Phocaeicola</taxon>
    </lineage>
</organism>